<dbReference type="Gene3D" id="1.10.10.60">
    <property type="entry name" value="Homeodomain-like"/>
    <property type="match status" value="2"/>
</dbReference>
<dbReference type="Proteomes" id="UP001153642">
    <property type="component" value="Unassembled WGS sequence"/>
</dbReference>
<evidence type="ECO:0000313" key="5">
    <source>
        <dbReference type="EMBL" id="MDG3584571.1"/>
    </source>
</evidence>
<dbReference type="EMBL" id="JAPMUA010000001">
    <property type="protein sequence ID" value="MDG3584571.1"/>
    <property type="molecule type" value="Genomic_DNA"/>
</dbReference>
<keyword evidence="6" id="KW-1185">Reference proteome</keyword>
<evidence type="ECO:0000256" key="3">
    <source>
        <dbReference type="ARBA" id="ARBA00023163"/>
    </source>
</evidence>
<protein>
    <submittedName>
        <fullName evidence="5">AraC family transcriptional regulator</fullName>
    </submittedName>
</protein>
<dbReference type="Gene3D" id="2.60.120.280">
    <property type="entry name" value="Regulatory protein AraC"/>
    <property type="match status" value="1"/>
</dbReference>
<dbReference type="SUPFAM" id="SSF46689">
    <property type="entry name" value="Homeodomain-like"/>
    <property type="match status" value="2"/>
</dbReference>
<evidence type="ECO:0000313" key="6">
    <source>
        <dbReference type="Proteomes" id="UP001153642"/>
    </source>
</evidence>
<reference evidence="5" key="1">
    <citation type="submission" date="2022-11" db="EMBL/GenBank/DDBJ databases">
        <title>High-quality draft genome sequence of Galbibacter sp. strain CMA-7.</title>
        <authorList>
            <person name="Wei L."/>
            <person name="Dong C."/>
            <person name="Shao Z."/>
        </authorList>
    </citation>
    <scope>NUCLEOTIDE SEQUENCE</scope>
    <source>
        <strain evidence="5">CMA-7</strain>
    </source>
</reference>
<accession>A0ABT6FNA6</accession>
<dbReference type="InterPro" id="IPR018060">
    <property type="entry name" value="HTH_AraC"/>
</dbReference>
<name>A0ABT6FNA6_9FLAO</name>
<dbReference type="PROSITE" id="PS00041">
    <property type="entry name" value="HTH_ARAC_FAMILY_1"/>
    <property type="match status" value="1"/>
</dbReference>
<sequence length="297" mass="34803">MTKNEKIHDGFIGQRMIVLPKKITNNIKKNPLIKTLYFTDIGFFPNASNHFLQRAKGSKQYILIYCRDGQGFVHINKKKISLSPNTYYIIPPDIPHKYYASTVHPWSIYWLHFTGNTAGFLYQKFLESGKNKANSIILEERRISLFDNLIDVLEDGFSIQNIEYTNISLWQLLNSFLYEEFFIGVGKRFSENNTIQASIEYMKANIESPLKVSDIAKQHNYSPSHYFSLFKKETGYSPIHYFNQLKVQKACQYLSFSSLSIKEICFSLGFSDPLYFSRLFKKTMNMSPLKYRKDYQH</sequence>
<dbReference type="PRINTS" id="PR00032">
    <property type="entry name" value="HTHARAC"/>
</dbReference>
<comment type="caution">
    <text evidence="5">The sequence shown here is derived from an EMBL/GenBank/DDBJ whole genome shotgun (WGS) entry which is preliminary data.</text>
</comment>
<dbReference type="SUPFAM" id="SSF51215">
    <property type="entry name" value="Regulatory protein AraC"/>
    <property type="match status" value="1"/>
</dbReference>
<keyword evidence="3" id="KW-0804">Transcription</keyword>
<dbReference type="RefSeq" id="WP_277898330.1">
    <property type="nucleotide sequence ID" value="NZ_JAPMUA010000001.1"/>
</dbReference>
<keyword evidence="2" id="KW-0238">DNA-binding</keyword>
<dbReference type="PROSITE" id="PS01124">
    <property type="entry name" value="HTH_ARAC_FAMILY_2"/>
    <property type="match status" value="1"/>
</dbReference>
<proteinExistence type="predicted"/>
<dbReference type="InterPro" id="IPR009057">
    <property type="entry name" value="Homeodomain-like_sf"/>
</dbReference>
<dbReference type="PANTHER" id="PTHR43280:SF30">
    <property type="entry name" value="MMSAB OPERON REGULATORY PROTEIN"/>
    <property type="match status" value="1"/>
</dbReference>
<feature type="domain" description="HTH araC/xylS-type" evidence="4">
    <location>
        <begin position="196"/>
        <end position="294"/>
    </location>
</feature>
<dbReference type="InterPro" id="IPR018062">
    <property type="entry name" value="HTH_AraC-typ_CS"/>
</dbReference>
<dbReference type="InterPro" id="IPR037923">
    <property type="entry name" value="HTH-like"/>
</dbReference>
<evidence type="ECO:0000259" key="4">
    <source>
        <dbReference type="PROSITE" id="PS01124"/>
    </source>
</evidence>
<dbReference type="CDD" id="cd06986">
    <property type="entry name" value="cupin_MmsR-like_N"/>
    <property type="match status" value="1"/>
</dbReference>
<keyword evidence="1" id="KW-0805">Transcription regulation</keyword>
<gene>
    <name evidence="5" type="ORF">OSR52_01735</name>
</gene>
<dbReference type="Pfam" id="PF02311">
    <property type="entry name" value="AraC_binding"/>
    <property type="match status" value="1"/>
</dbReference>
<organism evidence="5 6">
    <name type="scientific">Galbibacter pacificus</name>
    <dbReference type="NCBI Taxonomy" id="2996052"/>
    <lineage>
        <taxon>Bacteria</taxon>
        <taxon>Pseudomonadati</taxon>
        <taxon>Bacteroidota</taxon>
        <taxon>Flavobacteriia</taxon>
        <taxon>Flavobacteriales</taxon>
        <taxon>Flavobacteriaceae</taxon>
        <taxon>Galbibacter</taxon>
    </lineage>
</organism>
<evidence type="ECO:0000256" key="2">
    <source>
        <dbReference type="ARBA" id="ARBA00023125"/>
    </source>
</evidence>
<dbReference type="SMART" id="SM00342">
    <property type="entry name" value="HTH_ARAC"/>
    <property type="match status" value="1"/>
</dbReference>
<evidence type="ECO:0000256" key="1">
    <source>
        <dbReference type="ARBA" id="ARBA00023015"/>
    </source>
</evidence>
<dbReference type="InterPro" id="IPR003313">
    <property type="entry name" value="AraC-bd"/>
</dbReference>
<dbReference type="PANTHER" id="PTHR43280">
    <property type="entry name" value="ARAC-FAMILY TRANSCRIPTIONAL REGULATOR"/>
    <property type="match status" value="1"/>
</dbReference>
<dbReference type="InterPro" id="IPR020449">
    <property type="entry name" value="Tscrpt_reg_AraC-type_HTH"/>
</dbReference>
<dbReference type="Pfam" id="PF12833">
    <property type="entry name" value="HTH_18"/>
    <property type="match status" value="1"/>
</dbReference>